<keyword evidence="4" id="KW-0436">Ligase</keyword>
<dbReference type="GO" id="GO:0003910">
    <property type="term" value="F:DNA ligase (ATP) activity"/>
    <property type="evidence" value="ECO:0007669"/>
    <property type="project" value="UniProtKB-EC"/>
</dbReference>
<dbReference type="Gene3D" id="3.90.920.10">
    <property type="entry name" value="DNA primase, PRIM domain"/>
    <property type="match status" value="1"/>
</dbReference>
<dbReference type="PANTHER" id="PTHR42705:SF2">
    <property type="entry name" value="BIFUNCTIONAL NON-HOMOLOGOUS END JOINING PROTEIN LIGD"/>
    <property type="match status" value="1"/>
</dbReference>
<reference evidence="4" key="1">
    <citation type="submission" date="2023-03" db="EMBL/GenBank/DDBJ databases">
        <title>MT1 and MT2 Draft Genomes of Novel Species.</title>
        <authorList>
            <person name="Venkateswaran K."/>
        </authorList>
    </citation>
    <scope>NUCLEOTIDE SEQUENCE</scope>
    <source>
        <strain evidence="4">F6_8S_P_1A</strain>
    </source>
</reference>
<dbReference type="Gene3D" id="3.30.470.30">
    <property type="entry name" value="DNA ligase/mRNA capping enzyme"/>
    <property type="match status" value="1"/>
</dbReference>
<dbReference type="Proteomes" id="UP001174210">
    <property type="component" value="Unassembled WGS sequence"/>
</dbReference>
<evidence type="ECO:0000313" key="5">
    <source>
        <dbReference type="Proteomes" id="UP001174210"/>
    </source>
</evidence>
<dbReference type="InterPro" id="IPR012310">
    <property type="entry name" value="DNA_ligase_ATP-dep_cent"/>
</dbReference>
<dbReference type="PANTHER" id="PTHR42705">
    <property type="entry name" value="BIFUNCTIONAL NON-HOMOLOGOUS END JOINING PROTEIN LIGD"/>
    <property type="match status" value="1"/>
</dbReference>
<evidence type="ECO:0000256" key="1">
    <source>
        <dbReference type="ARBA" id="ARBA00049981"/>
    </source>
</evidence>
<dbReference type="RefSeq" id="WP_301220645.1">
    <property type="nucleotide sequence ID" value="NZ_JAROCB010000006.1"/>
</dbReference>
<dbReference type="SUPFAM" id="SSF56091">
    <property type="entry name" value="DNA ligase/mRNA capping enzyme, catalytic domain"/>
    <property type="match status" value="1"/>
</dbReference>
<comment type="similarity">
    <text evidence="1">In the C-terminal section; belongs to the ATP-dependent DNA ligase family.</text>
</comment>
<dbReference type="Pfam" id="PF01068">
    <property type="entry name" value="DNA_ligase_A_M"/>
    <property type="match status" value="1"/>
</dbReference>
<dbReference type="Pfam" id="PF21686">
    <property type="entry name" value="LigD_Prim-Pol"/>
    <property type="match status" value="1"/>
</dbReference>
<dbReference type="EC" id="6.5.1.1" evidence="4"/>
<protein>
    <submittedName>
        <fullName evidence="4">Non-homologous end-joining DNA ligase</fullName>
        <ecNumber evidence="4">6.5.1.1</ecNumber>
    </submittedName>
</protein>
<evidence type="ECO:0000256" key="2">
    <source>
        <dbReference type="ARBA" id="ARBA00049990"/>
    </source>
</evidence>
<dbReference type="InterPro" id="IPR033649">
    <property type="entry name" value="MtLigD_Pol-like"/>
</dbReference>
<proteinExistence type="inferred from homology"/>
<sequence>MVATPLVDVDGRRLRLTNLEKVLYPETGTTKGDVIHYYASIVPALLPHLAERPVTRKRWPDGVGTAAAPVESFFEKDLGVGVPDWVLREAILHSGGEKRYPVVADRATIVWLAQSAALELHVPQWRFDTERRPTRMVLDFDPGEGAGLSECAEVALWAKALLDDMGLPTFPVTSGSKGIHVYVPLDGRLTSDQVSNVAHELARALEADHPDEVVSRMLKEHRVGKVFIDWSQNNGKKTTISPYSMRGTPRPFAAAPRTWDEIAAPNLSQLSYTDVLDRFEEVGDLLAGLDPSPAVRPPEALREQIDLALAKAAERLPEAAALPGGSRYEPKLDGWRTAAVVDIDRVTLWSRQKTNLTDSFPDVAEAITAQVSPGVVLDGELVRWNDDRLDFDALQRRYSSSKRRLQQLVDDEPVEYIVFDILAAGGRDLRPLPYDERRRVLEQTAASWRTPLAVIDASTDLSVARVWFDELPESGIEGLVVKGGAQPYRGGQRDW</sequence>
<comment type="similarity">
    <text evidence="2">In the N-terminal section; belongs to the LigD polymerase family.</text>
</comment>
<dbReference type="PROSITE" id="PS50160">
    <property type="entry name" value="DNA_LIGASE_A3"/>
    <property type="match status" value="1"/>
</dbReference>
<evidence type="ECO:0000313" key="4">
    <source>
        <dbReference type="EMBL" id="MDN4599300.1"/>
    </source>
</evidence>
<dbReference type="CDD" id="cd07905">
    <property type="entry name" value="Adenylation_DNA_ligase_LigC"/>
    <property type="match status" value="1"/>
</dbReference>
<name>A0ABT8J2J0_9MICO</name>
<dbReference type="InterPro" id="IPR014145">
    <property type="entry name" value="LigD_pol_dom"/>
</dbReference>
<comment type="caution">
    <text evidence="4">The sequence shown here is derived from an EMBL/GenBank/DDBJ whole genome shotgun (WGS) entry which is preliminary data.</text>
</comment>
<organism evidence="4 5">
    <name type="scientific">Leifsonia virtsii</name>
    <dbReference type="NCBI Taxonomy" id="3035915"/>
    <lineage>
        <taxon>Bacteria</taxon>
        <taxon>Bacillati</taxon>
        <taxon>Actinomycetota</taxon>
        <taxon>Actinomycetes</taxon>
        <taxon>Micrococcales</taxon>
        <taxon>Microbacteriaceae</taxon>
        <taxon>Leifsonia</taxon>
    </lineage>
</organism>
<gene>
    <name evidence="4" type="primary">ligD</name>
    <name evidence="4" type="ORF">P5G59_19265</name>
</gene>
<feature type="domain" description="ATP-dependent DNA ligase family profile" evidence="3">
    <location>
        <begin position="407"/>
        <end position="495"/>
    </location>
</feature>
<accession>A0ABT8J2J0</accession>
<dbReference type="EMBL" id="JAROCB010000006">
    <property type="protein sequence ID" value="MDN4599300.1"/>
    <property type="molecule type" value="Genomic_DNA"/>
</dbReference>
<dbReference type="NCBIfam" id="TIGR02778">
    <property type="entry name" value="ligD_pol"/>
    <property type="match status" value="1"/>
</dbReference>
<keyword evidence="5" id="KW-1185">Reference proteome</keyword>
<evidence type="ECO:0000259" key="3">
    <source>
        <dbReference type="PROSITE" id="PS50160"/>
    </source>
</evidence>
<dbReference type="CDD" id="cd04863">
    <property type="entry name" value="MtLigD_Pol_like"/>
    <property type="match status" value="1"/>
</dbReference>
<dbReference type="InterPro" id="IPR044119">
    <property type="entry name" value="Adenylation_LigC-like"/>
</dbReference>
<dbReference type="InterPro" id="IPR052171">
    <property type="entry name" value="NHEJ_LigD"/>
</dbReference>